<reference evidence="3 4" key="1">
    <citation type="submission" date="2019-03" db="EMBL/GenBank/DDBJ databases">
        <title>Draft genome sequences of novel Actinobacteria.</title>
        <authorList>
            <person name="Sahin N."/>
            <person name="Ay H."/>
            <person name="Saygin H."/>
        </authorList>
    </citation>
    <scope>NUCLEOTIDE SEQUENCE [LARGE SCALE GENOMIC DNA]</scope>
    <source>
        <strain evidence="3 4">DSM 41900</strain>
    </source>
</reference>
<protein>
    <submittedName>
        <fullName evidence="3">Cytochrome P450</fullName>
    </submittedName>
</protein>
<dbReference type="GO" id="GO:0005506">
    <property type="term" value="F:iron ion binding"/>
    <property type="evidence" value="ECO:0007669"/>
    <property type="project" value="InterPro"/>
</dbReference>
<dbReference type="AlphaFoldDB" id="A0A4R4SEN0"/>
<keyword evidence="2" id="KW-0349">Heme</keyword>
<keyword evidence="4" id="KW-1185">Reference proteome</keyword>
<dbReference type="GO" id="GO:0004497">
    <property type="term" value="F:monooxygenase activity"/>
    <property type="evidence" value="ECO:0007669"/>
    <property type="project" value="UniProtKB-KW"/>
</dbReference>
<gene>
    <name evidence="3" type="ORF">E1283_35160</name>
</gene>
<dbReference type="GO" id="GO:0016705">
    <property type="term" value="F:oxidoreductase activity, acting on paired donors, with incorporation or reduction of molecular oxygen"/>
    <property type="evidence" value="ECO:0007669"/>
    <property type="project" value="InterPro"/>
</dbReference>
<organism evidence="3 4">
    <name type="scientific">Streptomyces hainanensis</name>
    <dbReference type="NCBI Taxonomy" id="402648"/>
    <lineage>
        <taxon>Bacteria</taxon>
        <taxon>Bacillati</taxon>
        <taxon>Actinomycetota</taxon>
        <taxon>Actinomycetes</taxon>
        <taxon>Kitasatosporales</taxon>
        <taxon>Streptomycetaceae</taxon>
        <taxon>Streptomyces</taxon>
    </lineage>
</organism>
<proteinExistence type="inferred from homology"/>
<dbReference type="PANTHER" id="PTHR46696:SF1">
    <property type="entry name" value="CYTOCHROME P450 YJIB-RELATED"/>
    <property type="match status" value="1"/>
</dbReference>
<evidence type="ECO:0000313" key="4">
    <source>
        <dbReference type="Proteomes" id="UP000295345"/>
    </source>
</evidence>
<name>A0A4R4SEN0_9ACTN</name>
<evidence type="ECO:0000256" key="1">
    <source>
        <dbReference type="ARBA" id="ARBA00010617"/>
    </source>
</evidence>
<keyword evidence="2" id="KW-0503">Monooxygenase</keyword>
<comment type="similarity">
    <text evidence="1 2">Belongs to the cytochrome P450 family.</text>
</comment>
<keyword evidence="2" id="KW-0479">Metal-binding</keyword>
<dbReference type="SUPFAM" id="SSF48264">
    <property type="entry name" value="Cytochrome P450"/>
    <property type="match status" value="1"/>
</dbReference>
<dbReference type="InterPro" id="IPR036396">
    <property type="entry name" value="Cyt_P450_sf"/>
</dbReference>
<dbReference type="GO" id="GO:0020037">
    <property type="term" value="F:heme binding"/>
    <property type="evidence" value="ECO:0007669"/>
    <property type="project" value="InterPro"/>
</dbReference>
<keyword evidence="2" id="KW-0560">Oxidoreductase</keyword>
<dbReference type="InterPro" id="IPR002397">
    <property type="entry name" value="Cyt_P450_B"/>
</dbReference>
<dbReference type="PRINTS" id="PR00359">
    <property type="entry name" value="BP450"/>
</dbReference>
<dbReference type="PANTHER" id="PTHR46696">
    <property type="entry name" value="P450, PUTATIVE (EUROFUNG)-RELATED"/>
    <property type="match status" value="1"/>
</dbReference>
<sequence>RQHQAFGHGPHQCLGQNLARLELQVVFGTLYRRVPTLRLAADVQELAFDHTGTTYGVTSLPVAW</sequence>
<dbReference type="Gene3D" id="1.10.630.10">
    <property type="entry name" value="Cytochrome P450"/>
    <property type="match status" value="1"/>
</dbReference>
<feature type="non-terminal residue" evidence="3">
    <location>
        <position position="1"/>
    </location>
</feature>
<evidence type="ECO:0000256" key="2">
    <source>
        <dbReference type="RuleBase" id="RU000461"/>
    </source>
</evidence>
<keyword evidence="2" id="KW-0408">Iron</keyword>
<dbReference type="PROSITE" id="PS00086">
    <property type="entry name" value="CYTOCHROME_P450"/>
    <property type="match status" value="1"/>
</dbReference>
<dbReference type="Proteomes" id="UP000295345">
    <property type="component" value="Unassembled WGS sequence"/>
</dbReference>
<evidence type="ECO:0000313" key="3">
    <source>
        <dbReference type="EMBL" id="TDC61751.1"/>
    </source>
</evidence>
<dbReference type="InterPro" id="IPR017972">
    <property type="entry name" value="Cyt_P450_CS"/>
</dbReference>
<dbReference type="OrthoDB" id="4557982at2"/>
<dbReference type="InterPro" id="IPR001128">
    <property type="entry name" value="Cyt_P450"/>
</dbReference>
<dbReference type="EMBL" id="SMKI01000722">
    <property type="protein sequence ID" value="TDC61751.1"/>
    <property type="molecule type" value="Genomic_DNA"/>
</dbReference>
<dbReference type="RefSeq" id="WP_132822226.1">
    <property type="nucleotide sequence ID" value="NZ_SMKI01000722.1"/>
</dbReference>
<comment type="caution">
    <text evidence="3">The sequence shown here is derived from an EMBL/GenBank/DDBJ whole genome shotgun (WGS) entry which is preliminary data.</text>
</comment>
<accession>A0A4R4SEN0</accession>
<dbReference type="Pfam" id="PF00067">
    <property type="entry name" value="p450"/>
    <property type="match status" value="1"/>
</dbReference>